<name>A0A7X1N6T0_9BURK</name>
<dbReference type="EMBL" id="WHNP01000004">
    <property type="protein sequence ID" value="MPW16430.1"/>
    <property type="molecule type" value="Genomic_DNA"/>
</dbReference>
<sequence length="156" mass="17206">MIGQKSYARARARRHIERCHKWRARVHLATLVRRLALTVCGLALCAADVLAVQPGLEPTIVVLSLENFSGVSAKPTAKVYAPKPMPERAIRRKHKAVRKTGARRPNVYYRWSTEQLMLGGVNPSGIGKEVAGSGGKLVTDSAARARQKPRRLHHSS</sequence>
<protein>
    <submittedName>
        <fullName evidence="2">Uncharacterized protein</fullName>
    </submittedName>
</protein>
<gene>
    <name evidence="2" type="ORF">GCT13_05660</name>
</gene>
<feature type="compositionally biased region" description="Basic residues" evidence="1">
    <location>
        <begin position="145"/>
        <end position="156"/>
    </location>
</feature>
<keyword evidence="3" id="KW-1185">Reference proteome</keyword>
<evidence type="ECO:0000313" key="2">
    <source>
        <dbReference type="EMBL" id="MPW16430.1"/>
    </source>
</evidence>
<evidence type="ECO:0000313" key="3">
    <source>
        <dbReference type="Proteomes" id="UP000484381"/>
    </source>
</evidence>
<feature type="region of interest" description="Disordered" evidence="1">
    <location>
        <begin position="129"/>
        <end position="156"/>
    </location>
</feature>
<dbReference type="RefSeq" id="WP_152755777.1">
    <property type="nucleotide sequence ID" value="NZ_WHNP01000004.1"/>
</dbReference>
<comment type="caution">
    <text evidence="2">The sequence shown here is derived from an EMBL/GenBank/DDBJ whole genome shotgun (WGS) entry which is preliminary data.</text>
</comment>
<evidence type="ECO:0000256" key="1">
    <source>
        <dbReference type="SAM" id="MobiDB-lite"/>
    </source>
</evidence>
<reference evidence="2 3" key="1">
    <citation type="submission" date="2019-10" db="EMBL/GenBank/DDBJ databases">
        <title>Paraburkholderia sp. isolated from nodules of Mimosa pudica from Brazilian Atlantic Forest soils.</title>
        <authorList>
            <person name="Paulitsch F."/>
            <person name="Hungria M."/>
            <person name="Dall'Agnol R."/>
        </authorList>
    </citation>
    <scope>NUCLEOTIDE SEQUENCE [LARGE SCALE GENOMIC DNA]</scope>
    <source>
        <strain evidence="2 3">CNPSo 3157</strain>
    </source>
</reference>
<organism evidence="2 3">
    <name type="scientific">Paraburkholderia franconis</name>
    <dbReference type="NCBI Taxonomy" id="2654983"/>
    <lineage>
        <taxon>Bacteria</taxon>
        <taxon>Pseudomonadati</taxon>
        <taxon>Pseudomonadota</taxon>
        <taxon>Betaproteobacteria</taxon>
        <taxon>Burkholderiales</taxon>
        <taxon>Burkholderiaceae</taxon>
        <taxon>Paraburkholderia</taxon>
    </lineage>
</organism>
<proteinExistence type="predicted"/>
<dbReference type="Proteomes" id="UP000484381">
    <property type="component" value="Unassembled WGS sequence"/>
</dbReference>
<dbReference type="AlphaFoldDB" id="A0A7X1N6T0"/>
<accession>A0A7X1N6T0</accession>